<dbReference type="InterPro" id="IPR050090">
    <property type="entry name" value="Tyrosine_recombinase_XerCD"/>
</dbReference>
<dbReference type="GO" id="GO:0003677">
    <property type="term" value="F:DNA binding"/>
    <property type="evidence" value="ECO:0007669"/>
    <property type="project" value="UniProtKB-UniRule"/>
</dbReference>
<keyword evidence="7" id="KW-1185">Reference proteome</keyword>
<protein>
    <submittedName>
        <fullName evidence="6">Integrase</fullName>
    </submittedName>
</protein>
<evidence type="ECO:0000313" key="6">
    <source>
        <dbReference type="EMBL" id="QFZ20029.1"/>
    </source>
</evidence>
<dbReference type="InterPro" id="IPR010998">
    <property type="entry name" value="Integrase_recombinase_N"/>
</dbReference>
<dbReference type="Gene3D" id="1.10.150.130">
    <property type="match status" value="1"/>
</dbReference>
<accession>A0A5Q0H1M7</accession>
<sequence length="449" mass="48280">MMAAELEIAPGVDGPRVDPAVLDALLRGWLLGYRSTATRLAYGDALGLHRPWVRELSGEAVPPAGRRPPVRLGRYRDLAWFRWCDRQGLHPFAATSTEVKRWQAELAAAGMPKSTRAHRLAAVGEFYRHLVGQGVLGANPAAFDRRGLGLGTAGDTSRTVVLTVEQVDALAAAASRARRGVSPLMGLRAQAVVALFTLGLRVGELAALRRGDLHVTRGRRALRVTGKGDKARVVYLSRTAERVLEDYLAERDRCAGAAVPARVGRVSAHDAPLVATGRGTHLNPRDVWAMLRRLARAAGPELADVTDRMTPHALRHFYVTAAAELGADMTHVQADVGHASVDTTNRVYNRAARHPDRSAVDVVDRALVAARARRAAAGPAVGALEEVRGRLRDAEPLTRLAAVQRLEHLVADHPDLVARAVEVLDAVVAGEDQPVVAEAARLARDRLAG</sequence>
<dbReference type="InterPro" id="IPR011010">
    <property type="entry name" value="DNA_brk_join_enz"/>
</dbReference>
<keyword evidence="1 3" id="KW-0238">DNA-binding</keyword>
<dbReference type="SUPFAM" id="SSF56349">
    <property type="entry name" value="DNA breaking-rejoining enzymes"/>
    <property type="match status" value="1"/>
</dbReference>
<evidence type="ECO:0000313" key="7">
    <source>
        <dbReference type="Proteomes" id="UP000325787"/>
    </source>
</evidence>
<evidence type="ECO:0000256" key="2">
    <source>
        <dbReference type="ARBA" id="ARBA00023172"/>
    </source>
</evidence>
<dbReference type="KEGG" id="ssyi:EKG83_23720"/>
<name>A0A5Q0H1M7_SACSY</name>
<reference evidence="7" key="1">
    <citation type="journal article" date="2021" name="Curr. Microbiol.">
        <title>Complete genome of nocamycin-producing strain Saccharothrix syringae NRRL B-16468 reveals the biosynthetic potential for secondary metabolites.</title>
        <authorList>
            <person name="Mo X."/>
            <person name="Yang S."/>
        </authorList>
    </citation>
    <scope>NUCLEOTIDE SEQUENCE [LARGE SCALE GENOMIC DNA]</scope>
    <source>
        <strain evidence="7">ATCC 51364 / DSM 43886 / JCM 6844 / KCTC 9398 / NBRC 14523 / NRRL B-16468 / INA 2240</strain>
    </source>
</reference>
<organism evidence="6 7">
    <name type="scientific">Saccharothrix syringae</name>
    <name type="common">Nocardiopsis syringae</name>
    <dbReference type="NCBI Taxonomy" id="103733"/>
    <lineage>
        <taxon>Bacteria</taxon>
        <taxon>Bacillati</taxon>
        <taxon>Actinomycetota</taxon>
        <taxon>Actinomycetes</taxon>
        <taxon>Pseudonocardiales</taxon>
        <taxon>Pseudonocardiaceae</taxon>
        <taxon>Saccharothrix</taxon>
    </lineage>
</organism>
<dbReference type="PROSITE" id="PS51900">
    <property type="entry name" value="CB"/>
    <property type="match status" value="1"/>
</dbReference>
<dbReference type="EMBL" id="CP034550">
    <property type="protein sequence ID" value="QFZ20029.1"/>
    <property type="molecule type" value="Genomic_DNA"/>
</dbReference>
<proteinExistence type="predicted"/>
<dbReference type="AlphaFoldDB" id="A0A5Q0H1M7"/>
<dbReference type="PANTHER" id="PTHR30349">
    <property type="entry name" value="PHAGE INTEGRASE-RELATED"/>
    <property type="match status" value="1"/>
</dbReference>
<gene>
    <name evidence="6" type="ORF">EKG83_23720</name>
</gene>
<dbReference type="PROSITE" id="PS51898">
    <property type="entry name" value="TYR_RECOMBINASE"/>
    <property type="match status" value="1"/>
</dbReference>
<dbReference type="InterPro" id="IPR013762">
    <property type="entry name" value="Integrase-like_cat_sf"/>
</dbReference>
<keyword evidence="2" id="KW-0233">DNA recombination</keyword>
<dbReference type="PANTHER" id="PTHR30349:SF81">
    <property type="entry name" value="TYROSINE RECOMBINASE XERC"/>
    <property type="match status" value="1"/>
</dbReference>
<feature type="domain" description="Core-binding (CB)" evidence="5">
    <location>
        <begin position="20"/>
        <end position="131"/>
    </location>
</feature>
<evidence type="ECO:0000259" key="5">
    <source>
        <dbReference type="PROSITE" id="PS51900"/>
    </source>
</evidence>
<dbReference type="OrthoDB" id="3698359at2"/>
<dbReference type="GO" id="GO:0006310">
    <property type="term" value="P:DNA recombination"/>
    <property type="evidence" value="ECO:0007669"/>
    <property type="project" value="UniProtKB-KW"/>
</dbReference>
<dbReference type="InterPro" id="IPR002104">
    <property type="entry name" value="Integrase_catalytic"/>
</dbReference>
<evidence type="ECO:0000256" key="3">
    <source>
        <dbReference type="PROSITE-ProRule" id="PRU01248"/>
    </source>
</evidence>
<evidence type="ECO:0000256" key="1">
    <source>
        <dbReference type="ARBA" id="ARBA00023125"/>
    </source>
</evidence>
<dbReference type="Pfam" id="PF00589">
    <property type="entry name" value="Phage_integrase"/>
    <property type="match status" value="1"/>
</dbReference>
<dbReference type="InterPro" id="IPR044068">
    <property type="entry name" value="CB"/>
</dbReference>
<dbReference type="GO" id="GO:0015074">
    <property type="term" value="P:DNA integration"/>
    <property type="evidence" value="ECO:0007669"/>
    <property type="project" value="InterPro"/>
</dbReference>
<dbReference type="Proteomes" id="UP000325787">
    <property type="component" value="Chromosome"/>
</dbReference>
<dbReference type="Gene3D" id="1.10.443.10">
    <property type="entry name" value="Intergrase catalytic core"/>
    <property type="match status" value="1"/>
</dbReference>
<evidence type="ECO:0000259" key="4">
    <source>
        <dbReference type="PROSITE" id="PS51898"/>
    </source>
</evidence>
<feature type="domain" description="Tyr recombinase" evidence="4">
    <location>
        <begin position="157"/>
        <end position="361"/>
    </location>
</feature>